<evidence type="ECO:0000256" key="5">
    <source>
        <dbReference type="ARBA" id="ARBA00023016"/>
    </source>
</evidence>
<feature type="compositionally biased region" description="Basic residues" evidence="8">
    <location>
        <begin position="649"/>
        <end position="658"/>
    </location>
</feature>
<reference evidence="10 11" key="1">
    <citation type="submission" date="2021-12" db="EMBL/GenBank/DDBJ databases">
        <title>High titer production of polyol ester of fatty acids by Rhodotorula paludigena BS15 towards product separation-free biomass refinery.</title>
        <authorList>
            <person name="Mano J."/>
            <person name="Ono H."/>
            <person name="Tanaka T."/>
            <person name="Naito K."/>
            <person name="Sushida H."/>
            <person name="Ike M."/>
            <person name="Tokuyasu K."/>
            <person name="Kitaoka M."/>
        </authorList>
    </citation>
    <scope>NUCLEOTIDE SEQUENCE [LARGE SCALE GENOMIC DNA]</scope>
    <source>
        <strain evidence="10 11">BS15</strain>
    </source>
</reference>
<comment type="subcellular location">
    <subcellularLocation>
        <location evidence="1 7">Cytoplasm</location>
    </subcellularLocation>
</comment>
<feature type="region of interest" description="Disordered" evidence="8">
    <location>
        <begin position="1741"/>
        <end position="1808"/>
    </location>
</feature>
<organism evidence="10 11">
    <name type="scientific">Rhodotorula paludigena</name>
    <dbReference type="NCBI Taxonomy" id="86838"/>
    <lineage>
        <taxon>Eukaryota</taxon>
        <taxon>Fungi</taxon>
        <taxon>Dikarya</taxon>
        <taxon>Basidiomycota</taxon>
        <taxon>Pucciniomycotina</taxon>
        <taxon>Microbotryomycetes</taxon>
        <taxon>Sporidiobolales</taxon>
        <taxon>Sporidiobolaceae</taxon>
        <taxon>Rhodotorula</taxon>
    </lineage>
</organism>
<feature type="compositionally biased region" description="Basic and acidic residues" evidence="8">
    <location>
        <begin position="965"/>
        <end position="1116"/>
    </location>
</feature>
<feature type="region of interest" description="Disordered" evidence="8">
    <location>
        <begin position="1538"/>
        <end position="1652"/>
    </location>
</feature>
<dbReference type="Gene3D" id="6.10.140.910">
    <property type="match status" value="1"/>
</dbReference>
<feature type="coiled-coil region" evidence="7">
    <location>
        <begin position="1837"/>
        <end position="1907"/>
    </location>
</feature>
<evidence type="ECO:0000313" key="11">
    <source>
        <dbReference type="Proteomes" id="UP001342314"/>
    </source>
</evidence>
<feature type="region of interest" description="Disordered" evidence="8">
    <location>
        <begin position="1"/>
        <end position="95"/>
    </location>
</feature>
<feature type="compositionally biased region" description="Acidic residues" evidence="8">
    <location>
        <begin position="857"/>
        <end position="891"/>
    </location>
</feature>
<dbReference type="InterPro" id="IPR051700">
    <property type="entry name" value="STE20_Ser-Thr_kinase"/>
</dbReference>
<feature type="compositionally biased region" description="Basic and acidic residues" evidence="8">
    <location>
        <begin position="1688"/>
        <end position="1697"/>
    </location>
</feature>
<dbReference type="InterPro" id="IPR009449">
    <property type="entry name" value="Sec2_N"/>
</dbReference>
<feature type="compositionally biased region" description="Basic residues" evidence="8">
    <location>
        <begin position="15"/>
        <end position="26"/>
    </location>
</feature>
<feature type="region of interest" description="Disordered" evidence="8">
    <location>
        <begin position="127"/>
        <end position="153"/>
    </location>
</feature>
<dbReference type="PANTHER" id="PTHR47096:SF1">
    <property type="entry name" value="MISSHAPEN LIKE KINASE 1"/>
    <property type="match status" value="1"/>
</dbReference>
<gene>
    <name evidence="10" type="ORF">Rhopal_007025-T1</name>
</gene>
<feature type="compositionally biased region" description="Low complexity" evidence="8">
    <location>
        <begin position="1970"/>
        <end position="1981"/>
    </location>
</feature>
<feature type="compositionally biased region" description="Low complexity" evidence="8">
    <location>
        <begin position="662"/>
        <end position="679"/>
    </location>
</feature>
<keyword evidence="4 7" id="KW-0963">Cytoplasm</keyword>
<feature type="compositionally biased region" description="Low complexity" evidence="8">
    <location>
        <begin position="1554"/>
        <end position="1574"/>
    </location>
</feature>
<feature type="compositionally biased region" description="Polar residues" evidence="8">
    <location>
        <begin position="2460"/>
        <end position="2472"/>
    </location>
</feature>
<keyword evidence="5 7" id="KW-0346">Stress response</keyword>
<evidence type="ECO:0000256" key="8">
    <source>
        <dbReference type="SAM" id="MobiDB-lite"/>
    </source>
</evidence>
<feature type="region of interest" description="Disordered" evidence="8">
    <location>
        <begin position="1688"/>
        <end position="1718"/>
    </location>
</feature>
<accession>A0AAV5GXS1</accession>
<sequence>MPAQAALAAAQAAAKAKKNKKRKGKKQQADPAHPGDPAAALAAAPPPARPGNDHDDDDDDDGPDDDLAPLEDVDGAQPHPQQHGQGYAYAHPSATPSDLLSTASDLYRQIEAAAASALSSHPSFAASFPQAQQQGGQQHQQHHPHPTAAAAAATAADDAYWTSLPQHLRQFIRSALPLAAGWTTGPNGQPIPATGAGANGAAAAAAAAIPLGGAAGAGALPPLTHDQLSSAAAQLAQMVQSNWGQFGLGPNPPGAPGAPAAAAPRQANGTVPPAQQQQQQQGAAATISLGSFPVGMPTREQMEEAIGSIGGQFAGGEFTWSDLGTAARAFPTPAPAAGAPGHDDGAHHALLDETEDDEPAAAGDGAGGASAAAKKKNKKKKRKERERAAAAAAAAAAAGAAAAAAQHHHQQQQQQHAAQLQAQQQQQQQQQVQAQQAARLAVPGAPKPPSMPAPPGAYPSASPAHTPVARTGASPAVHAAAMHGHANGTNANAQAGPSSERDRIRDFWLGLEEKDRRALVKVEKEAVLKKMKQAMSGSAGTGACSCGVCGRKRTAIESELSSLYDAYYDELESYALHQQRYASLPPGTIPPPPGPGPFPGSVDASAIPATPPADGAQPPGSGGAATGGGGPNKPARERVVKPTRDHKNVRPAAKKAAPRHAPPAANHAQPPAAAAAAAVPPVPPAGRDAHHHHQHHGANPGHGEPGHTHSPSCPHHPHHHGAGNDARQKNKAAVVHPEEPDEDEYDEDEEGEYDEDEEGEDGEGEYDDDEDEDEDDEEYDDEDSLGPNDDQPAPARKSRRGGADGEGDFFGFGRSLTVKEGILTVADELLQNNGQKFLEMMETLADKRVRRDREAAEAFDDDQSPEERSDEGDYDDEDDDASDASDDEPLTEQERIEEGRRMFQIFAARMFEQRVLTAYREEVAAEKQNQLLREIEAEQRLAEEREAKKAKEAQKKKDKKKAEKLKKEEERLRKEAEREAAELAAKQAEEARLEAERARNEEQRLKREAERRARDEEKARREERARLAREEERVKKEEKARLAREAKAQAEKEAREKKQRDEAERKQREAAERKEREEREERERREREQRERDDKERKAREAAERKAKEEKERADKAAAAAAAAAKAKQQAAATPKSPVNQRASAPGKQPQSIPGLPKPPVSNNVKSPPAAPGQLGHGRQQPSSFPPGVIPRQPSMSGPSSSPAQPPQGPRPAGLPGQGPPPMPSYAQQRPPSQPNGLAPGQQRMFSPPPHPMGLPGQQGFGNIGMPPSFISPPPSSAAPPHISPSLGRAGAPIGPPPPSNAGPAPSQSGLRSPPPPQASNGLSLGQSPLAPPGPQQQPLTSPRPVNVAPIGSAIGRPASTVSNSTRSSSPPSRIFGSSALHEDDEIVVPPPRASISSAPIGSGATAPSAAAAVDWGSPFAAGGSSSIWGSAGGSGAGSALASTPSSVVPPPPPMLDRQSILRDRSKVAFLKLHELAGTPSSVPLPINDIHKALAILWQDSAGVDVRELVESMLVPGNSLNGGGSWAWSTGDDGAVLASFSSETAGGGPPAPTPSSSKHPSLAPAPSLPSTFSPGRAQHARRPSRAERYEAIVSTARDVLQRGSTGPSRLSREYDGGVGLGLSQSSPPTRRDAERRRSRLEDDAGPGAKVDEREWRDAVRSLLKVVDGMLKIAQSNLTLAEVHSEFLEESLRRRDSRSSNSQNMGRRGSGDAATDSGSGGGLFGLGLGGDGEASGAKAFFRLPSKRKPATSNTSASTTPANNLSTNQSLSSLSSSPLLSDTSPNPAASPSAPPRLSTSTSSSIDENASPQLSAEVFTLQSQVSSLENDNNTSLKRSNETLVGKCAELEKTKEDLMSELENLSVELFSEANALVADERKARAAAEAEIADLRTEIEALNSQLAILRQVIASRSAAAATAPDETSPDLPSLPHSAPTTPLMASSGTLQPYSASPARMASPAQAAPDGHDRPVSVASVGSTSSGRKWFSFSRATSQTGPHEPPKPAAPARAASHPAPPGTLQPPAMARGDSGSSYLSDASATSFFSTLSGPSTSNASTYERSPALSAGRTSFETDGRGAHQPVAGSSKGRDKARELDLGIHVPPAQHQHPSLPRKQSEGERTIGARTPVTARSQHADLMAAQQHPLPPSPPVVRPASSHAPDGHPPHAVSSPPLPPLPPSTPMPSAYSAPGPDDATPVPDKSPATFSGPTPRPARAGASSGARPLAMHLNVTPPTLSSAFFQSASDPSAVLGGPSAAQMTAASKSPKSPNELRWKELAGSLGNLSPSSAGAGATGQQRSRSASRGSGADGEGRRVLPPSPALPNGFHHQQQQAMPPPPAPSAQKPVPEPSSKPRSAAPEQPPVPVAKAAAPVPITARLRLDTSSSGLSPSAASGGAPRLGSARPAAHSPMLAPPRPGLTRAQSSNSVPFPPYSTAQAAAASGPASAAPAAYQTSSRPPYARAETTSSFTTRTSAPQQQQQQQQQQHYASGLTPSTSASSLASRSSSGHGHGLGGGGGRALSPDGTRAVEDLESLMQSIVEMSEGMFDEGGAGRTGGQGR</sequence>
<feature type="region of interest" description="Disordered" evidence="8">
    <location>
        <begin position="247"/>
        <end position="284"/>
    </location>
</feature>
<feature type="compositionally biased region" description="Basic residues" evidence="8">
    <location>
        <begin position="373"/>
        <end position="384"/>
    </location>
</feature>
<dbReference type="EMBL" id="BQKY01000015">
    <property type="protein sequence ID" value="GJN93964.1"/>
    <property type="molecule type" value="Genomic_DNA"/>
</dbReference>
<comment type="caution">
    <text evidence="10">The sequence shown here is derived from an EMBL/GenBank/DDBJ whole genome shotgun (WGS) entry which is preliminary data.</text>
</comment>
<feature type="compositionally biased region" description="Basic and acidic residues" evidence="8">
    <location>
        <begin position="634"/>
        <end position="648"/>
    </location>
</feature>
<dbReference type="PANTHER" id="PTHR47096">
    <property type="entry name" value="MISSHAPEN LIKE KINASE 1"/>
    <property type="match status" value="1"/>
</dbReference>
<feature type="compositionally biased region" description="Low complexity" evidence="8">
    <location>
        <begin position="2473"/>
        <end position="2504"/>
    </location>
</feature>
<evidence type="ECO:0000256" key="6">
    <source>
        <dbReference type="ARBA" id="ARBA00023054"/>
    </source>
</evidence>
<feature type="compositionally biased region" description="Low complexity" evidence="8">
    <location>
        <begin position="1191"/>
        <end position="1203"/>
    </location>
</feature>
<feature type="compositionally biased region" description="Low complexity" evidence="8">
    <location>
        <begin position="2380"/>
        <end position="2400"/>
    </location>
</feature>
<feature type="compositionally biased region" description="Basic and acidic residues" evidence="8">
    <location>
        <begin position="1629"/>
        <end position="1642"/>
    </location>
</feature>
<proteinExistence type="inferred from homology"/>
<evidence type="ECO:0000256" key="3">
    <source>
        <dbReference type="ARBA" id="ARBA00020733"/>
    </source>
</evidence>
<feature type="compositionally biased region" description="Low complexity" evidence="8">
    <location>
        <begin position="77"/>
        <end position="86"/>
    </location>
</feature>
<feature type="compositionally biased region" description="Acidic residues" evidence="8">
    <location>
        <begin position="739"/>
        <end position="784"/>
    </location>
</feature>
<feature type="region of interest" description="Disordered" evidence="8">
    <location>
        <begin position="2045"/>
        <end position="2124"/>
    </location>
</feature>
<feature type="compositionally biased region" description="Low complexity" evidence="8">
    <location>
        <begin position="1438"/>
        <end position="1447"/>
    </location>
</feature>
<feature type="region of interest" description="Disordered" evidence="8">
    <location>
        <begin position="2138"/>
        <end position="2227"/>
    </location>
</feature>
<name>A0AAV5GXS1_9BASI</name>
<feature type="compositionally biased region" description="Pro residues" evidence="8">
    <location>
        <begin position="2169"/>
        <end position="2179"/>
    </location>
</feature>
<feature type="domain" description="GDP/GTP exchange factor Sec2 N-terminal" evidence="9">
    <location>
        <begin position="1820"/>
        <end position="1910"/>
    </location>
</feature>
<feature type="compositionally biased region" description="Low complexity" evidence="8">
    <location>
        <begin position="389"/>
        <end position="444"/>
    </location>
</feature>
<feature type="compositionally biased region" description="Low complexity" evidence="8">
    <location>
        <begin position="2429"/>
        <end position="2452"/>
    </location>
</feature>
<comment type="similarity">
    <text evidence="2 7">Belongs to the NST1 family.</text>
</comment>
<feature type="compositionally biased region" description="Low complexity" evidence="8">
    <location>
        <begin position="2151"/>
        <end position="2168"/>
    </location>
</feature>
<feature type="compositionally biased region" description="Low complexity" evidence="8">
    <location>
        <begin position="29"/>
        <end position="43"/>
    </location>
</feature>
<feature type="compositionally biased region" description="Pro residues" evidence="8">
    <location>
        <begin position="587"/>
        <end position="598"/>
    </location>
</feature>
<feature type="compositionally biased region" description="Pro residues" evidence="8">
    <location>
        <begin position="445"/>
        <end position="457"/>
    </location>
</feature>
<feature type="compositionally biased region" description="Low complexity" evidence="8">
    <location>
        <begin position="1117"/>
        <end position="1133"/>
    </location>
</feature>
<feature type="compositionally biased region" description="Pro residues" evidence="8">
    <location>
        <begin position="2331"/>
        <end position="2347"/>
    </location>
</feature>
<dbReference type="Pfam" id="PF13945">
    <property type="entry name" value="NST1"/>
    <property type="match status" value="1"/>
</dbReference>
<dbReference type="SUPFAM" id="SSF144284">
    <property type="entry name" value="Sec2 N-terminal region"/>
    <property type="match status" value="1"/>
</dbReference>
<feature type="compositionally biased region" description="Low complexity" evidence="8">
    <location>
        <begin position="2292"/>
        <end position="2303"/>
    </location>
</feature>
<feature type="compositionally biased region" description="Polar residues" evidence="8">
    <location>
        <begin position="1933"/>
        <end position="1949"/>
    </location>
</feature>
<feature type="compositionally biased region" description="Low complexity" evidence="8">
    <location>
        <begin position="2210"/>
        <end position="2221"/>
    </location>
</feature>
<feature type="compositionally biased region" description="Low complexity" evidence="8">
    <location>
        <begin position="127"/>
        <end position="139"/>
    </location>
</feature>
<dbReference type="Proteomes" id="UP001342314">
    <property type="component" value="Unassembled WGS sequence"/>
</dbReference>
<feature type="compositionally biased region" description="Low complexity" evidence="8">
    <location>
        <begin position="274"/>
        <end position="284"/>
    </location>
</feature>
<dbReference type="Pfam" id="PF06428">
    <property type="entry name" value="Sec2p"/>
    <property type="match status" value="1"/>
</dbReference>
<feature type="region of interest" description="Disordered" evidence="8">
    <location>
        <begin position="1915"/>
        <end position="2033"/>
    </location>
</feature>
<feature type="compositionally biased region" description="Low complexity" evidence="8">
    <location>
        <begin position="1360"/>
        <end position="1374"/>
    </location>
</feature>
<comment type="function">
    <text evidence="7">May act as a negative regulator of salt tolerance.</text>
</comment>
<feature type="region of interest" description="Disordered" evidence="8">
    <location>
        <begin position="1433"/>
        <end position="1453"/>
    </location>
</feature>
<feature type="compositionally biased region" description="Gly residues" evidence="8">
    <location>
        <begin position="2544"/>
        <end position="2556"/>
    </location>
</feature>
<evidence type="ECO:0000259" key="9">
    <source>
        <dbReference type="Pfam" id="PF06428"/>
    </source>
</evidence>
<protein>
    <recommendedName>
        <fullName evidence="3 7">Stress response protein NST1</fullName>
    </recommendedName>
</protein>
<feature type="compositionally biased region" description="Gly residues" evidence="8">
    <location>
        <begin position="620"/>
        <end position="631"/>
    </location>
</feature>
<feature type="compositionally biased region" description="Polar residues" evidence="8">
    <location>
        <begin position="2045"/>
        <end position="2057"/>
    </location>
</feature>
<evidence type="ECO:0000256" key="7">
    <source>
        <dbReference type="RuleBase" id="RU049441"/>
    </source>
</evidence>
<evidence type="ECO:0000256" key="2">
    <source>
        <dbReference type="ARBA" id="ARBA00007112"/>
    </source>
</evidence>
<evidence type="ECO:0000313" key="10">
    <source>
        <dbReference type="EMBL" id="GJN93964.1"/>
    </source>
</evidence>
<dbReference type="InterPro" id="IPR025279">
    <property type="entry name" value="NST1"/>
</dbReference>
<feature type="compositionally biased region" description="Basic and acidic residues" evidence="8">
    <location>
        <begin position="942"/>
        <end position="955"/>
    </location>
</feature>
<feature type="region of interest" description="Disordered" evidence="8">
    <location>
        <begin position="582"/>
        <end position="812"/>
    </location>
</feature>
<feature type="region of interest" description="Disordered" evidence="8">
    <location>
        <begin position="2242"/>
        <end position="2556"/>
    </location>
</feature>
<feature type="compositionally biased region" description="Low complexity" evidence="8">
    <location>
        <begin position="1749"/>
        <end position="1802"/>
    </location>
</feature>
<feature type="region of interest" description="Disordered" evidence="8">
    <location>
        <begin position="357"/>
        <end position="477"/>
    </location>
</feature>
<keyword evidence="11" id="KW-1185">Reference proteome</keyword>
<feature type="compositionally biased region" description="Low complexity" evidence="8">
    <location>
        <begin position="697"/>
        <end position="713"/>
    </location>
</feature>
<dbReference type="GO" id="GO:0005829">
    <property type="term" value="C:cytosol"/>
    <property type="evidence" value="ECO:0007669"/>
    <property type="project" value="TreeGrafter"/>
</dbReference>
<feature type="compositionally biased region" description="Acidic residues" evidence="8">
    <location>
        <begin position="54"/>
        <end position="74"/>
    </location>
</feature>
<feature type="compositionally biased region" description="Low complexity" evidence="8">
    <location>
        <begin position="1"/>
        <end position="14"/>
    </location>
</feature>
<feature type="compositionally biased region" description="Low complexity" evidence="8">
    <location>
        <begin position="1279"/>
        <end position="1293"/>
    </location>
</feature>
<feature type="compositionally biased region" description="Gly residues" evidence="8">
    <location>
        <begin position="2505"/>
        <end position="2515"/>
    </location>
</feature>
<feature type="compositionally biased region" description="Polar residues" evidence="8">
    <location>
        <begin position="2254"/>
        <end position="2265"/>
    </location>
</feature>
<evidence type="ECO:0000256" key="4">
    <source>
        <dbReference type="ARBA" id="ARBA00022490"/>
    </source>
</evidence>
<feature type="region of interest" description="Disordered" evidence="8">
    <location>
        <begin position="942"/>
        <end position="1382"/>
    </location>
</feature>
<evidence type="ECO:0000256" key="1">
    <source>
        <dbReference type="ARBA" id="ARBA00004496"/>
    </source>
</evidence>
<feature type="compositionally biased region" description="Basic and acidic residues" evidence="8">
    <location>
        <begin position="2085"/>
        <end position="2095"/>
    </location>
</feature>
<feature type="region of interest" description="Disordered" evidence="8">
    <location>
        <begin position="849"/>
        <end position="898"/>
    </location>
</feature>
<keyword evidence="6 7" id="KW-0175">Coiled coil</keyword>